<evidence type="ECO:0000313" key="2">
    <source>
        <dbReference type="EMBL" id="KIL67361.1"/>
    </source>
</evidence>
<dbReference type="AlphaFoldDB" id="A0A0C2XD28"/>
<dbReference type="GO" id="GO:0006508">
    <property type="term" value="P:proteolysis"/>
    <property type="evidence" value="ECO:0007669"/>
    <property type="project" value="InterPro"/>
</dbReference>
<organism evidence="2 3">
    <name type="scientific">Amanita muscaria (strain Koide BX008)</name>
    <dbReference type="NCBI Taxonomy" id="946122"/>
    <lineage>
        <taxon>Eukaryota</taxon>
        <taxon>Fungi</taxon>
        <taxon>Dikarya</taxon>
        <taxon>Basidiomycota</taxon>
        <taxon>Agaricomycotina</taxon>
        <taxon>Agaricomycetes</taxon>
        <taxon>Agaricomycetidae</taxon>
        <taxon>Agaricales</taxon>
        <taxon>Pluteineae</taxon>
        <taxon>Amanitaceae</taxon>
        <taxon>Amanita</taxon>
    </lineage>
</organism>
<dbReference type="GO" id="GO:0004252">
    <property type="term" value="F:serine-type endopeptidase activity"/>
    <property type="evidence" value="ECO:0007669"/>
    <property type="project" value="InterPro"/>
</dbReference>
<evidence type="ECO:0000256" key="1">
    <source>
        <dbReference type="ARBA" id="ARBA00022801"/>
    </source>
</evidence>
<keyword evidence="1" id="KW-0378">Hydrolase</keyword>
<evidence type="ECO:0000313" key="3">
    <source>
        <dbReference type="Proteomes" id="UP000054549"/>
    </source>
</evidence>
<name>A0A0C2XD28_AMAMK</name>
<reference evidence="2 3" key="1">
    <citation type="submission" date="2014-04" db="EMBL/GenBank/DDBJ databases">
        <title>Evolutionary Origins and Diversification of the Mycorrhizal Mutualists.</title>
        <authorList>
            <consortium name="DOE Joint Genome Institute"/>
            <consortium name="Mycorrhizal Genomics Consortium"/>
            <person name="Kohler A."/>
            <person name="Kuo A."/>
            <person name="Nagy L.G."/>
            <person name="Floudas D."/>
            <person name="Copeland A."/>
            <person name="Barry K.W."/>
            <person name="Cichocki N."/>
            <person name="Veneault-Fourrey C."/>
            <person name="LaButti K."/>
            <person name="Lindquist E.A."/>
            <person name="Lipzen A."/>
            <person name="Lundell T."/>
            <person name="Morin E."/>
            <person name="Murat C."/>
            <person name="Riley R."/>
            <person name="Ohm R."/>
            <person name="Sun H."/>
            <person name="Tunlid A."/>
            <person name="Henrissat B."/>
            <person name="Grigoriev I.V."/>
            <person name="Hibbett D.S."/>
            <person name="Martin F."/>
        </authorList>
    </citation>
    <scope>NUCLEOTIDE SEQUENCE [LARGE SCALE GENOMIC DNA]</scope>
    <source>
        <strain evidence="2 3">Koide BX008</strain>
    </source>
</reference>
<sequence>MIRDKKLEPPKPSGAHLVKLYKGVSKSAFIAALAPEVQAKITSQWDVGKFQGFAGTFWSSPTFLSVSLLTREGIFDEATCKTIRGSPDVEFFEPDRVGSSGFVTREDAHWGLSRLNANEWGTDPPQNQHALNYHYHYEDNILHDVDIYIVDTGVNTTHEEFQPVGGPGPGRADFPDDAHFHFLIHDEA</sequence>
<accession>A0A0C2XD28</accession>
<proteinExistence type="predicted"/>
<keyword evidence="3" id="KW-1185">Reference proteome</keyword>
<dbReference type="InterPro" id="IPR036852">
    <property type="entry name" value="Peptidase_S8/S53_dom_sf"/>
</dbReference>
<dbReference type="EMBL" id="KN818232">
    <property type="protein sequence ID" value="KIL67361.1"/>
    <property type="molecule type" value="Genomic_DNA"/>
</dbReference>
<dbReference type="HOGENOM" id="CLU_1440698_0_0_1"/>
<dbReference type="PROSITE" id="PS00136">
    <property type="entry name" value="SUBTILASE_ASP"/>
    <property type="match status" value="1"/>
</dbReference>
<dbReference type="STRING" id="946122.A0A0C2XD28"/>
<dbReference type="SUPFAM" id="SSF52743">
    <property type="entry name" value="Subtilisin-like"/>
    <property type="match status" value="1"/>
</dbReference>
<dbReference type="InterPro" id="IPR023827">
    <property type="entry name" value="Peptidase_S8_Asp-AS"/>
</dbReference>
<dbReference type="OrthoDB" id="206201at2759"/>
<gene>
    <name evidence="2" type="ORF">M378DRAFT_9574</name>
</gene>
<dbReference type="InParanoid" id="A0A0C2XD28"/>
<evidence type="ECO:0008006" key="4">
    <source>
        <dbReference type="Google" id="ProtNLM"/>
    </source>
</evidence>
<dbReference type="Gene3D" id="3.40.50.200">
    <property type="entry name" value="Peptidase S8/S53 domain"/>
    <property type="match status" value="1"/>
</dbReference>
<dbReference type="Proteomes" id="UP000054549">
    <property type="component" value="Unassembled WGS sequence"/>
</dbReference>
<protein>
    <recommendedName>
        <fullName evidence="4">Subtilisin</fullName>
    </recommendedName>
</protein>